<protein>
    <submittedName>
        <fullName evidence="2">Uncharacterized protein</fullName>
    </submittedName>
</protein>
<organism evidence="2 3">
    <name type="scientific">Siccirubricoccus deserti</name>
    <dbReference type="NCBI Taxonomy" id="2013562"/>
    <lineage>
        <taxon>Bacteria</taxon>
        <taxon>Pseudomonadati</taxon>
        <taxon>Pseudomonadota</taxon>
        <taxon>Alphaproteobacteria</taxon>
        <taxon>Acetobacterales</taxon>
        <taxon>Roseomonadaceae</taxon>
        <taxon>Siccirubricoccus</taxon>
    </lineage>
</organism>
<gene>
    <name evidence="2" type="ORF">H7965_01685</name>
</gene>
<feature type="compositionally biased region" description="Low complexity" evidence="1">
    <location>
        <begin position="189"/>
        <end position="223"/>
    </location>
</feature>
<evidence type="ECO:0000256" key="1">
    <source>
        <dbReference type="SAM" id="MobiDB-lite"/>
    </source>
</evidence>
<feature type="compositionally biased region" description="Basic residues" evidence="1">
    <location>
        <begin position="262"/>
        <end position="271"/>
    </location>
</feature>
<feature type="region of interest" description="Disordered" evidence="1">
    <location>
        <begin position="128"/>
        <end position="159"/>
    </location>
</feature>
<dbReference type="EMBL" id="JACOMF010000002">
    <property type="protein sequence ID" value="MBC4014019.1"/>
    <property type="molecule type" value="Genomic_DNA"/>
</dbReference>
<proteinExistence type="predicted"/>
<keyword evidence="3" id="KW-1185">Reference proteome</keyword>
<dbReference type="AlphaFoldDB" id="A0A9X0UBK6"/>
<feature type="region of interest" description="Disordered" evidence="1">
    <location>
        <begin position="173"/>
        <end position="293"/>
    </location>
</feature>
<feature type="compositionally biased region" description="Basic and acidic residues" evidence="1">
    <location>
        <begin position="278"/>
        <end position="293"/>
    </location>
</feature>
<sequence length="293" mass="30430">MYADIDRDCAKSQALLLSLVSAKKTMPDDSQARSPGGGVSAHFRERGPTLVLTAEQVAAAVASGCVFEPASPAAVQRLAMQRKVFYIDGQAVLAGRGDGLFETVGTLMQLIDQGRQVLAYHEAPVAASPAEAQQSEPLARPEAVATEGAPPGDATADDAPATPQEILAEAPVAAPPAQAQPLEPPARPEPVATEDAPPGDATADDAPAAPQETLAEAPVAAPPRRARRRTLPAPASGLPSVDEPTEAAPLAPDAPAVQARLPARRPGRAKPRWVTAGAERRGRRDNHWSGRQK</sequence>
<accession>A0A9X0UBK6</accession>
<dbReference type="Proteomes" id="UP000600101">
    <property type="component" value="Unassembled WGS sequence"/>
</dbReference>
<name>A0A9X0UBK6_9PROT</name>
<feature type="compositionally biased region" description="Low complexity" evidence="1">
    <location>
        <begin position="148"/>
        <end position="159"/>
    </location>
</feature>
<evidence type="ECO:0000313" key="3">
    <source>
        <dbReference type="Proteomes" id="UP000600101"/>
    </source>
</evidence>
<reference evidence="2" key="1">
    <citation type="submission" date="2020-08" db="EMBL/GenBank/DDBJ databases">
        <authorList>
            <person name="Hu Y."/>
            <person name="Nguyen S.V."/>
            <person name="Li F."/>
            <person name="Fanning S."/>
        </authorList>
    </citation>
    <scope>NUCLEOTIDE SEQUENCE</scope>
    <source>
        <strain evidence="2">SYSU D8009</strain>
    </source>
</reference>
<evidence type="ECO:0000313" key="2">
    <source>
        <dbReference type="EMBL" id="MBC4014019.1"/>
    </source>
</evidence>
<comment type="caution">
    <text evidence="2">The sequence shown here is derived from an EMBL/GenBank/DDBJ whole genome shotgun (WGS) entry which is preliminary data.</text>
</comment>
<dbReference type="RefSeq" id="WP_186768801.1">
    <property type="nucleotide sequence ID" value="NZ_JACOMF010000002.1"/>
</dbReference>